<name>A0ABP7I2Z1_9PSEU</name>
<accession>A0ABP7I2Z1</accession>
<evidence type="ECO:0000313" key="3">
    <source>
        <dbReference type="EMBL" id="GAA3810563.1"/>
    </source>
</evidence>
<dbReference type="Pfam" id="PF07171">
    <property type="entry name" value="MlrC_C"/>
    <property type="match status" value="1"/>
</dbReference>
<protein>
    <submittedName>
        <fullName evidence="3">M81 family metallopeptidase</fullName>
    </submittedName>
</protein>
<evidence type="ECO:0000313" key="4">
    <source>
        <dbReference type="Proteomes" id="UP001501624"/>
    </source>
</evidence>
<dbReference type="PIRSF" id="PIRSF012702">
    <property type="entry name" value="UCP012702"/>
    <property type="match status" value="1"/>
</dbReference>
<dbReference type="Pfam" id="PF07364">
    <property type="entry name" value="DUF1485"/>
    <property type="match status" value="1"/>
</dbReference>
<evidence type="ECO:0000259" key="1">
    <source>
        <dbReference type="Pfam" id="PF07171"/>
    </source>
</evidence>
<proteinExistence type="predicted"/>
<dbReference type="Proteomes" id="UP001501624">
    <property type="component" value="Unassembled WGS sequence"/>
</dbReference>
<dbReference type="RefSeq" id="WP_237338376.1">
    <property type="nucleotide sequence ID" value="NZ_BAABCM010000003.1"/>
</dbReference>
<organism evidence="3 4">
    <name type="scientific">Amycolatopsis tucumanensis</name>
    <dbReference type="NCBI Taxonomy" id="401106"/>
    <lineage>
        <taxon>Bacteria</taxon>
        <taxon>Bacillati</taxon>
        <taxon>Actinomycetota</taxon>
        <taxon>Actinomycetes</taxon>
        <taxon>Pseudonocardiales</taxon>
        <taxon>Pseudonocardiaceae</taxon>
        <taxon>Amycolatopsis</taxon>
    </lineage>
</organism>
<gene>
    <name evidence="3" type="ORF">GCM10022380_30410</name>
</gene>
<reference evidence="4" key="1">
    <citation type="journal article" date="2019" name="Int. J. Syst. Evol. Microbiol.">
        <title>The Global Catalogue of Microorganisms (GCM) 10K type strain sequencing project: providing services to taxonomists for standard genome sequencing and annotation.</title>
        <authorList>
            <consortium name="The Broad Institute Genomics Platform"/>
            <consortium name="The Broad Institute Genome Sequencing Center for Infectious Disease"/>
            <person name="Wu L."/>
            <person name="Ma J."/>
        </authorList>
    </citation>
    <scope>NUCLEOTIDE SEQUENCE [LARGE SCALE GENOMIC DNA]</scope>
    <source>
        <strain evidence="4">JCM 17017</strain>
    </source>
</reference>
<dbReference type="EMBL" id="BAABCM010000003">
    <property type="protein sequence ID" value="GAA3810563.1"/>
    <property type="molecule type" value="Genomic_DNA"/>
</dbReference>
<feature type="domain" description="Microcystin LR degradation protein MlrC C-terminal" evidence="1">
    <location>
        <begin position="300"/>
        <end position="476"/>
    </location>
</feature>
<keyword evidence="4" id="KW-1185">Reference proteome</keyword>
<sequence>MRIATLGIYHEANTYSPIAADLELFNEGGVYRDGEIIDKFASSHATIGGFIQASSELGFELVPLLFGRVNPVGPITRDAFEQLSTEMVDRLAADGPWDGILLALHGAAVAEHVPDADGELARMVRATVGPDVPVGAVLDMHANVSQQLIDALTITLVYQTNPHVDAAERAVDCARLLVRAIREEVRPVQALRQLPLVVNIARQTTDEEPMAGLVATAAAIKNRPGMLSASVVEGFPYADVSHMGMSCISIHDGDPRAAAAAADELADEIWSCRGELQGEGHDVRAALDLARNADAGPVVLLDVGDNVGGGAPGDSTVILAVAQQVGVRSLLQTLWDPEAVAECVDAGEGAEVALEVGARHPHSAGQPVRVEAVVRRLADGRFEEPRPTHGGFRFFDMGPTAVLDTSDGHTLVVMSKQTANTSLQQYRSLGIDVRDYRVVVAKGCNAPRAAYAPVAQKLVTVDTPGIAAMNLGAFEYLHRRRPMYPFEDQVVYRNR</sequence>
<comment type="caution">
    <text evidence="3">The sequence shown here is derived from an EMBL/GenBank/DDBJ whole genome shotgun (WGS) entry which is preliminary data.</text>
</comment>
<dbReference type="InterPro" id="IPR015995">
    <property type="entry name" value="MlrC_N"/>
</dbReference>
<feature type="domain" description="Microcystin LR degradation protein MlrC N-terminal" evidence="2">
    <location>
        <begin position="2"/>
        <end position="290"/>
    </location>
</feature>
<dbReference type="InterPro" id="IPR009197">
    <property type="entry name" value="MlrC"/>
</dbReference>
<evidence type="ECO:0000259" key="2">
    <source>
        <dbReference type="Pfam" id="PF07364"/>
    </source>
</evidence>
<dbReference type="InterPro" id="IPR010799">
    <property type="entry name" value="MlrC_C"/>
</dbReference>